<dbReference type="SUPFAM" id="SSF54373">
    <property type="entry name" value="FAD-linked reductases, C-terminal domain"/>
    <property type="match status" value="1"/>
</dbReference>
<keyword evidence="1" id="KW-0560">Oxidoreductase</keyword>
<evidence type="ECO:0000256" key="1">
    <source>
        <dbReference type="ARBA" id="ARBA00023002"/>
    </source>
</evidence>
<accession>A0ABP6XWH9</accession>
<dbReference type="Proteomes" id="UP001500689">
    <property type="component" value="Unassembled WGS sequence"/>
</dbReference>
<evidence type="ECO:0000313" key="4">
    <source>
        <dbReference type="Proteomes" id="UP001500689"/>
    </source>
</evidence>
<dbReference type="PANTHER" id="PTHR13847">
    <property type="entry name" value="SARCOSINE DEHYDROGENASE-RELATED"/>
    <property type="match status" value="1"/>
</dbReference>
<proteinExistence type="predicted"/>
<organism evidence="3 4">
    <name type="scientific">Amycolatopsis ultiminotia</name>
    <dbReference type="NCBI Taxonomy" id="543629"/>
    <lineage>
        <taxon>Bacteria</taxon>
        <taxon>Bacillati</taxon>
        <taxon>Actinomycetota</taxon>
        <taxon>Actinomycetes</taxon>
        <taxon>Pseudonocardiales</taxon>
        <taxon>Pseudonocardiaceae</taxon>
        <taxon>Amycolatopsis</taxon>
    </lineage>
</organism>
<evidence type="ECO:0000259" key="2">
    <source>
        <dbReference type="Pfam" id="PF01266"/>
    </source>
</evidence>
<evidence type="ECO:0000313" key="3">
    <source>
        <dbReference type="EMBL" id="GAA3571131.1"/>
    </source>
</evidence>
<feature type="domain" description="FAD dependent oxidoreductase" evidence="2">
    <location>
        <begin position="15"/>
        <end position="359"/>
    </location>
</feature>
<dbReference type="SUPFAM" id="SSF51905">
    <property type="entry name" value="FAD/NAD(P)-binding domain"/>
    <property type="match status" value="1"/>
</dbReference>
<dbReference type="PANTHER" id="PTHR13847:SF287">
    <property type="entry name" value="FAD-DEPENDENT OXIDOREDUCTASE DOMAIN-CONTAINING PROTEIN 1"/>
    <property type="match status" value="1"/>
</dbReference>
<dbReference type="EMBL" id="BAAAZN010000016">
    <property type="protein sequence ID" value="GAA3571131.1"/>
    <property type="molecule type" value="Genomic_DNA"/>
</dbReference>
<dbReference type="Gene3D" id="3.50.50.60">
    <property type="entry name" value="FAD/NAD(P)-binding domain"/>
    <property type="match status" value="1"/>
</dbReference>
<sequence>MTIPYARALPSVAEVVIVGGGAIGTSIAFHLAEAGVTDVVLLERDRLGTGSTCKAAGGVRAQFSDQINIQLGARSLEAFARFGRRPGQEIDLHRVGYLFLLSTPDDVESFERDVKLQNELGVTSRMIDVAEAKRLSPLIRTDGLLAAAFSPEDGHCTPESVVLGYASAARRLGAQLLTGVTVTGIDVEGGEARTVHTEHGTITAGTVICAAGAWSQPLGEMAGTELPVTPVRRQIIFTEPMSDLAPLVPFTIDFATSYYFHREGRGLLMGMSDPDQVPGYDLRYSEEWLPRLGDAIAARTPSLLDVGLVHGWAGLYEITPDHNALIGRSSQTPNFLYATGFSGHGFLQAPAVGEVIRDLYLDREPFVDTAPLSVERFRDGAAARPESHIV</sequence>
<dbReference type="RefSeq" id="WP_344866556.1">
    <property type="nucleotide sequence ID" value="NZ_BAAAZN010000016.1"/>
</dbReference>
<comment type="caution">
    <text evidence="3">The sequence shown here is derived from an EMBL/GenBank/DDBJ whole genome shotgun (WGS) entry which is preliminary data.</text>
</comment>
<dbReference type="InterPro" id="IPR006076">
    <property type="entry name" value="FAD-dep_OxRdtase"/>
</dbReference>
<reference evidence="4" key="1">
    <citation type="journal article" date="2019" name="Int. J. Syst. Evol. Microbiol.">
        <title>The Global Catalogue of Microorganisms (GCM) 10K type strain sequencing project: providing services to taxonomists for standard genome sequencing and annotation.</title>
        <authorList>
            <consortium name="The Broad Institute Genomics Platform"/>
            <consortium name="The Broad Institute Genome Sequencing Center for Infectious Disease"/>
            <person name="Wu L."/>
            <person name="Ma J."/>
        </authorList>
    </citation>
    <scope>NUCLEOTIDE SEQUENCE [LARGE SCALE GENOMIC DNA]</scope>
    <source>
        <strain evidence="4">JCM 16898</strain>
    </source>
</reference>
<keyword evidence="4" id="KW-1185">Reference proteome</keyword>
<dbReference type="InterPro" id="IPR036188">
    <property type="entry name" value="FAD/NAD-bd_sf"/>
</dbReference>
<dbReference type="Gene3D" id="3.30.9.10">
    <property type="entry name" value="D-Amino Acid Oxidase, subunit A, domain 2"/>
    <property type="match status" value="1"/>
</dbReference>
<gene>
    <name evidence="3" type="ORF">GCM10022222_64060</name>
</gene>
<protein>
    <submittedName>
        <fullName evidence="3">FAD-binding oxidoreductase</fullName>
    </submittedName>
</protein>
<dbReference type="Pfam" id="PF01266">
    <property type="entry name" value="DAO"/>
    <property type="match status" value="1"/>
</dbReference>
<name>A0ABP6XWH9_9PSEU</name>